<evidence type="ECO:0000313" key="2">
    <source>
        <dbReference type="EMBL" id="JAA53884.1"/>
    </source>
</evidence>
<proteinExistence type="evidence at transcript level"/>
<name>L7LST2_RHIPC</name>
<protein>
    <submittedName>
        <fullName evidence="2">Putative glycine rich protein</fullName>
    </submittedName>
</protein>
<reference evidence="2" key="1">
    <citation type="submission" date="2012-11" db="EMBL/GenBank/DDBJ databases">
        <authorList>
            <person name="Lucero-Rivera Y.E."/>
            <person name="Tovar-Ramirez D."/>
        </authorList>
    </citation>
    <scope>NUCLEOTIDE SEQUENCE</scope>
    <source>
        <tissue evidence="2">Salivary gland</tissue>
    </source>
</reference>
<organism evidence="2">
    <name type="scientific">Rhipicephalus pulchellus</name>
    <name type="common">Yellow backed tick</name>
    <name type="synonym">Dermacentor pulchellus</name>
    <dbReference type="NCBI Taxonomy" id="72859"/>
    <lineage>
        <taxon>Eukaryota</taxon>
        <taxon>Metazoa</taxon>
        <taxon>Ecdysozoa</taxon>
        <taxon>Arthropoda</taxon>
        <taxon>Chelicerata</taxon>
        <taxon>Arachnida</taxon>
        <taxon>Acari</taxon>
        <taxon>Parasitiformes</taxon>
        <taxon>Ixodida</taxon>
        <taxon>Ixodoidea</taxon>
        <taxon>Ixodidae</taxon>
        <taxon>Rhipicephalinae</taxon>
        <taxon>Rhipicephalus</taxon>
        <taxon>Rhipicephalus</taxon>
    </lineage>
</organism>
<evidence type="ECO:0000256" key="1">
    <source>
        <dbReference type="SAM" id="MobiDB-lite"/>
    </source>
</evidence>
<accession>L7LST2</accession>
<reference evidence="2" key="2">
    <citation type="journal article" date="2015" name="J. Proteomics">
        <title>Sexual differences in the sialomes of the zebra tick, Rhipicephalus pulchellus.</title>
        <authorList>
            <person name="Tan A.W."/>
            <person name="Francischetti I.M."/>
            <person name="Slovak M."/>
            <person name="Kini R.M."/>
            <person name="Ribeiro J.M."/>
        </authorList>
    </citation>
    <scope>NUCLEOTIDE SEQUENCE</scope>
    <source>
        <tissue evidence="2">Salivary gland</tissue>
    </source>
</reference>
<feature type="region of interest" description="Disordered" evidence="1">
    <location>
        <begin position="73"/>
        <end position="92"/>
    </location>
</feature>
<dbReference type="EMBL" id="GACK01011150">
    <property type="protein sequence ID" value="JAA53884.1"/>
    <property type="molecule type" value="mRNA"/>
</dbReference>
<feature type="compositionally biased region" description="Polar residues" evidence="1">
    <location>
        <begin position="141"/>
        <end position="157"/>
    </location>
</feature>
<feature type="region of interest" description="Disordered" evidence="1">
    <location>
        <begin position="107"/>
        <end position="157"/>
    </location>
</feature>
<dbReference type="AlphaFoldDB" id="L7LST2"/>
<sequence>MLSLQFNLCCSQDYGNSGGYDEGYGQAPVSRSSYQDSYAPSSDMMGNGYQGPGVGVGGNAGGYGDVSGGYNTDYNKPPGMERGGGDFRSAGAGYAPPVGGGGGYASSYDDRGYGGRQDGGYGGGRPAADNFSGGKTPALCSPQSRISTFTGSSGACA</sequence>
<feature type="compositionally biased region" description="Gly residues" evidence="1">
    <location>
        <begin position="114"/>
        <end position="125"/>
    </location>
</feature>